<evidence type="ECO:0000313" key="1">
    <source>
        <dbReference type="EMBL" id="RSB60933.1"/>
    </source>
</evidence>
<sequence length="59" mass="6709">MALSFDGEEAQESQRKFTRWNARRETFDGLNTLYSSATRGLQALYRGIGVAWPNRADAQ</sequence>
<reference evidence="1 2" key="1">
    <citation type="submission" date="2018-11" db="EMBL/GenBank/DDBJ databases">
        <authorList>
            <person name="Huo Y."/>
        </authorList>
    </citation>
    <scope>NUCLEOTIDE SEQUENCE [LARGE SCALE GENOMIC DNA]</scope>
    <source>
        <strain evidence="1 2">DSM 30132</strain>
    </source>
</reference>
<name>A0A3R9BKU3_9HYPH</name>
<dbReference type="AlphaFoldDB" id="A0A3R9BKU3"/>
<dbReference type="Proteomes" id="UP000277279">
    <property type="component" value="Unassembled WGS sequence"/>
</dbReference>
<proteinExistence type="predicted"/>
<protein>
    <submittedName>
        <fullName evidence="1">Uncharacterized protein</fullName>
    </submittedName>
</protein>
<dbReference type="EMBL" id="RJJT01000036">
    <property type="protein sequence ID" value="RSB60933.1"/>
    <property type="molecule type" value="Genomic_DNA"/>
</dbReference>
<organism evidence="1 2">
    <name type="scientific">Rhizobium pisi</name>
    <dbReference type="NCBI Taxonomy" id="574561"/>
    <lineage>
        <taxon>Bacteria</taxon>
        <taxon>Pseudomonadati</taxon>
        <taxon>Pseudomonadota</taxon>
        <taxon>Alphaproteobacteria</taxon>
        <taxon>Hyphomicrobiales</taxon>
        <taxon>Rhizobiaceae</taxon>
        <taxon>Rhizobium/Agrobacterium group</taxon>
        <taxon>Rhizobium</taxon>
    </lineage>
</organism>
<accession>A0A3R9BKU3</accession>
<gene>
    <name evidence="1" type="ORF">EFD55_31225</name>
</gene>
<comment type="caution">
    <text evidence="1">The sequence shown here is derived from an EMBL/GenBank/DDBJ whole genome shotgun (WGS) entry which is preliminary data.</text>
</comment>
<evidence type="ECO:0000313" key="2">
    <source>
        <dbReference type="Proteomes" id="UP000277279"/>
    </source>
</evidence>